<reference evidence="1 2" key="1">
    <citation type="submission" date="2020-11" db="EMBL/GenBank/DDBJ databases">
        <title>Kefir isolates.</title>
        <authorList>
            <person name="Marcisauskas S."/>
            <person name="Kim Y."/>
            <person name="Blasche S."/>
        </authorList>
    </citation>
    <scope>NUCLEOTIDE SEQUENCE [LARGE SCALE GENOMIC DNA]</scope>
    <source>
        <strain evidence="1 2">KR</strain>
    </source>
</reference>
<evidence type="ECO:0000313" key="1">
    <source>
        <dbReference type="EMBL" id="KAG0660324.1"/>
    </source>
</evidence>
<dbReference type="SUPFAM" id="SSF53098">
    <property type="entry name" value="Ribonuclease H-like"/>
    <property type="match status" value="1"/>
</dbReference>
<dbReference type="Gene3D" id="3.30.420.10">
    <property type="entry name" value="Ribonuclease H-like superfamily/Ribonuclease H"/>
    <property type="match status" value="1"/>
</dbReference>
<comment type="caution">
    <text evidence="1">The sequence shown here is derived from an EMBL/GenBank/DDBJ whole genome shotgun (WGS) entry which is preliminary data.</text>
</comment>
<dbReference type="GO" id="GO:0003676">
    <property type="term" value="F:nucleic acid binding"/>
    <property type="evidence" value="ECO:0007669"/>
    <property type="project" value="InterPro"/>
</dbReference>
<organism evidence="1 2">
    <name type="scientific">Rhodotorula mucilaginosa</name>
    <name type="common">Yeast</name>
    <name type="synonym">Rhodotorula rubra</name>
    <dbReference type="NCBI Taxonomy" id="5537"/>
    <lineage>
        <taxon>Eukaryota</taxon>
        <taxon>Fungi</taxon>
        <taxon>Dikarya</taxon>
        <taxon>Basidiomycota</taxon>
        <taxon>Pucciniomycotina</taxon>
        <taxon>Microbotryomycetes</taxon>
        <taxon>Sporidiobolales</taxon>
        <taxon>Sporidiobolaceae</taxon>
        <taxon>Rhodotorula</taxon>
    </lineage>
</organism>
<proteinExistence type="predicted"/>
<dbReference type="InterPro" id="IPR012337">
    <property type="entry name" value="RNaseH-like_sf"/>
</dbReference>
<keyword evidence="2" id="KW-1185">Reference proteome</keyword>
<dbReference type="OrthoDB" id="3243429at2759"/>
<gene>
    <name evidence="1" type="ORF">C6P46_004624</name>
</gene>
<accession>A0A9P6VZF2</accession>
<name>A0A9P6VZF2_RHOMI</name>
<evidence type="ECO:0008006" key="3">
    <source>
        <dbReference type="Google" id="ProtNLM"/>
    </source>
</evidence>
<dbReference type="EMBL" id="PUHQ01000045">
    <property type="protein sequence ID" value="KAG0660324.1"/>
    <property type="molecule type" value="Genomic_DNA"/>
</dbReference>
<dbReference type="AlphaFoldDB" id="A0A9P6VZF2"/>
<sequence>MLERQGFPDLKVKLFRRVGMREYNPSVVNSFFLKNGIVSGATVPYAHNQNGVIEHAWRTIFDTAQTIANDGLTPYERYFDRVADVSHLRKWGCTMSSKMSNPSPTGGQLCAVASSPPGPSFSRFHSSLSRHQSTLLTRLRTGACDLGAYKAHFKPERLLCACGSEPETREHFFLHCLLYATPRTALLSSLRLKSLSLAYLLSDPRATKATLRFLADSGRFDSLYSPPSEDPSS</sequence>
<protein>
    <recommendedName>
        <fullName evidence="3">Integrase catalytic domain-containing protein</fullName>
    </recommendedName>
</protein>
<dbReference type="InterPro" id="IPR036397">
    <property type="entry name" value="RNaseH_sf"/>
</dbReference>
<evidence type="ECO:0000313" key="2">
    <source>
        <dbReference type="Proteomes" id="UP000777482"/>
    </source>
</evidence>
<dbReference type="Proteomes" id="UP000777482">
    <property type="component" value="Unassembled WGS sequence"/>
</dbReference>